<keyword evidence="7" id="KW-1185">Reference proteome</keyword>
<dbReference type="Pfam" id="PF07429">
    <property type="entry name" value="Glyco_transf_56"/>
    <property type="match status" value="1"/>
</dbReference>
<keyword evidence="1" id="KW-1003">Cell membrane</keyword>
<dbReference type="EMBL" id="FNQC01000005">
    <property type="protein sequence ID" value="SDZ05551.1"/>
    <property type="molecule type" value="Genomic_DNA"/>
</dbReference>
<keyword evidence="2" id="KW-0997">Cell inner membrane</keyword>
<evidence type="ECO:0000256" key="1">
    <source>
        <dbReference type="ARBA" id="ARBA00022475"/>
    </source>
</evidence>
<proteinExistence type="predicted"/>
<evidence type="ECO:0000256" key="2">
    <source>
        <dbReference type="ARBA" id="ARBA00022519"/>
    </source>
</evidence>
<keyword evidence="3" id="KW-0328">Glycosyltransferase</keyword>
<gene>
    <name evidence="6" type="ORF">SAMN05444412_10571</name>
</gene>
<dbReference type="Proteomes" id="UP000199663">
    <property type="component" value="Unassembled WGS sequence"/>
</dbReference>
<evidence type="ECO:0000256" key="4">
    <source>
        <dbReference type="ARBA" id="ARBA00022679"/>
    </source>
</evidence>
<name>A0A1H3PXA5_9BACT</name>
<evidence type="ECO:0000313" key="7">
    <source>
        <dbReference type="Proteomes" id="UP000199663"/>
    </source>
</evidence>
<dbReference type="InterPro" id="IPR009993">
    <property type="entry name" value="WecF"/>
</dbReference>
<evidence type="ECO:0000256" key="5">
    <source>
        <dbReference type="ARBA" id="ARBA00023136"/>
    </source>
</evidence>
<accession>A0A1H3PXA5</accession>
<keyword evidence="5" id="KW-0472">Membrane</keyword>
<sequence>MDQPEIENLIFLPDSPYSNLIIDRSEKVSPGISKYFILVYEPKKTRFITSQNCTISKYGSEQFFDALGELKQYKRIIIHYHNANTAHFLHKNKDLLAYIQVIWVLWSGDLYNLSKFQHKLYQKDTKNLISRESVVSKLTVKAKDIINYFLHRPNSIYHKESFKYINFIASPFDQDVTNAREYLKKEFIQIPFAFLSIEEAFDKDNFCKIPLLGTKIMVGQSGTPENNHTEIFSLLGKLELENEIFCPLAYGDADYSLKILTLGKEVFGDRFAPLTDFVERDDYYKMLRDVRFAIFNHNVQKGFGNILGLIFLGVKVFLNPSNTVYSSLKDWGIVLFKIEDIDQSSFRMPLTREQIEINRKIITDKFSEEMLDTYYLNLLESPEPLDPQK</sequence>
<dbReference type="RefSeq" id="WP_019599470.1">
    <property type="nucleotide sequence ID" value="NZ_FNQC01000005.1"/>
</dbReference>
<reference evidence="6 7" key="1">
    <citation type="submission" date="2016-10" db="EMBL/GenBank/DDBJ databases">
        <authorList>
            <person name="Varghese N."/>
            <person name="Submissions S."/>
        </authorList>
    </citation>
    <scope>NUCLEOTIDE SEQUENCE [LARGE SCALE GENOMIC DNA]</scope>
    <source>
        <strain evidence="6 7">DSM 17997</strain>
    </source>
</reference>
<evidence type="ECO:0000256" key="3">
    <source>
        <dbReference type="ARBA" id="ARBA00022676"/>
    </source>
</evidence>
<comment type="caution">
    <text evidence="6">The sequence shown here is derived from an EMBL/GenBank/DDBJ whole genome shotgun (WGS) entry which is preliminary data.</text>
</comment>
<protein>
    <submittedName>
        <fullName evidence="6">4-alpha-L-fucosyltransferase glycosyl transferase group 56</fullName>
    </submittedName>
</protein>
<organism evidence="6 7">
    <name type="scientific">Rhodonellum ikkaensis</name>
    <dbReference type="NCBI Taxonomy" id="336829"/>
    <lineage>
        <taxon>Bacteria</taxon>
        <taxon>Pseudomonadati</taxon>
        <taxon>Bacteroidota</taxon>
        <taxon>Cytophagia</taxon>
        <taxon>Cytophagales</taxon>
        <taxon>Cytophagaceae</taxon>
        <taxon>Rhodonellum</taxon>
    </lineage>
</organism>
<evidence type="ECO:0000313" key="6">
    <source>
        <dbReference type="EMBL" id="SDZ05551.1"/>
    </source>
</evidence>
<keyword evidence="4" id="KW-0808">Transferase</keyword>